<dbReference type="PANTHER" id="PTHR47936:SF1">
    <property type="entry name" value="PENTATRICOPEPTIDE REPEAT-CONTAINING PROTEIN GUN1, CHLOROPLASTIC"/>
    <property type="match status" value="1"/>
</dbReference>
<feature type="region of interest" description="Disordered" evidence="5">
    <location>
        <begin position="42"/>
        <end position="69"/>
    </location>
</feature>
<accession>A0ABR2J9N9</accession>
<comment type="caution">
    <text evidence="6">The sequence shown here is derived from an EMBL/GenBank/DDBJ whole genome shotgun (WGS) entry which is preliminary data.</text>
</comment>
<sequence length="816" mass="91965">MPPNFFMVDRSCPSFVCKSCLATIRRAPRHSACVAFGLRKSSNQATAQKPPQALSTDRPPANAHNNHDAERLRTLRTLGLLKDSDPPEPKVKVNYFEEAKGGRLRRLKGEDEFAGSLMDPGGEFAGQLEEMEESLEKVNDIANLLEKRAFESPAHAPGHQSSPGDVETAYDSIADMQLMESYMRHQKSDTHASRSIFIDPGTDYKPRRVIMQLNEKLQRSAKYLDTGGLGPKERNRLWRYYSESRMALSGNWSAVPRNAWEVLWDVLAADTPDNTNRMARIYTLTKDMQAAGAPMSPERQLLAVESMFIEGWKKEAIDNHRRWAASLGANPKTSVDFWQLGLRMYCQLGDVERAERIANIILESPQESDARFLIPLIRAHLDHSSESADKAYEIYEWMRSLLGHRMTIDDHDQVISLFLAANQTEHALWVFVDMMTSGSIRLKGKSRIPLAVANPFFVGKWVKRLIGNGNYNGARDVLLLMKSKGVVLRPIQVNGLIGAWLRSGSAENYKHADDTAWAMINARLQFVRHRRAMQGKIRMQGSGPPSWPCATLETFSLLAENYQSRGLYARVEEVWDAFAQAEIAPNSFMVNQLLFSYIGSGRGKDVAGCWQTMSTTYEIPPDPYVFTALWQSLPVNRLRILPREQVDSQIKATRRLFSEMVLHARSFNGESIDHSLAKSICHTFRRLRDQIGLLVAYRTLRELFGYTDPGPLVFELLLETTDVAKGTARNPKAKKRLMLAVAQVEKYLAHRYGELVDAGQLGANDEMTAQMKAAEMGNFLDLQLEAEISVLPNAEELFVKAASEMGVYKPNLLYNS</sequence>
<comment type="subunit">
    <text evidence="4">Binds to mitochondrial small subunit 15S rRNA.</text>
</comment>
<proteinExistence type="inferred from homology"/>
<keyword evidence="7" id="KW-1185">Reference proteome</keyword>
<keyword evidence="2" id="KW-0677">Repeat</keyword>
<comment type="similarity">
    <text evidence="1">Belongs to the CCM1 family.</text>
</comment>
<evidence type="ECO:0000313" key="6">
    <source>
        <dbReference type="EMBL" id="KAK8874293.1"/>
    </source>
</evidence>
<dbReference type="PANTHER" id="PTHR47936">
    <property type="entry name" value="PPR_LONG DOMAIN-CONTAINING PROTEIN"/>
    <property type="match status" value="1"/>
</dbReference>
<dbReference type="InterPro" id="IPR011990">
    <property type="entry name" value="TPR-like_helical_dom_sf"/>
</dbReference>
<name>A0ABR2J9N9_9PEZI</name>
<dbReference type="Gene3D" id="1.25.40.10">
    <property type="entry name" value="Tetratricopeptide repeat domain"/>
    <property type="match status" value="1"/>
</dbReference>
<evidence type="ECO:0000256" key="4">
    <source>
        <dbReference type="ARBA" id="ARBA00044511"/>
    </source>
</evidence>
<evidence type="ECO:0000313" key="7">
    <source>
        <dbReference type="Proteomes" id="UP001390339"/>
    </source>
</evidence>
<gene>
    <name evidence="6" type="ORF">PGQ11_004807</name>
</gene>
<evidence type="ECO:0000256" key="3">
    <source>
        <dbReference type="ARBA" id="ARBA00044493"/>
    </source>
</evidence>
<feature type="compositionally biased region" description="Polar residues" evidence="5">
    <location>
        <begin position="42"/>
        <end position="55"/>
    </location>
</feature>
<comment type="function">
    <text evidence="3">Regulates mitochondrial small subunit maturation by controlling 15S rRNA 5'-end processing. Localizes to the 5' precursor of the 15S rRNA in a position that is subsequently occupied by mS47 in the mature yeast mtSSU. Uses structure and sequence-specific RNA recognition, binding to a single-stranded region of the precursor and specifically recognizing bases -6 to -1. The exchange of Ccm1 for mS47 is coupled to the irreversible removal of precursor rRNA that is accompanied by conformational changes of the mitoribosomal proteins uS5m and mS26. These conformational changes signal completion of 5'-end rRNA processing through protection of the mature 5'-end of the 15S rRNA and stabilization of mS47. The removal of the 5' precursor together with the dissociation of Ccm1 may be catalyzed by the 5'-3' exoribonuclease Pet127. Involved in the specific removal of group I introns in mitochondrial encoded transcripts.</text>
</comment>
<organism evidence="6 7">
    <name type="scientific">Apiospora arundinis</name>
    <dbReference type="NCBI Taxonomy" id="335852"/>
    <lineage>
        <taxon>Eukaryota</taxon>
        <taxon>Fungi</taxon>
        <taxon>Dikarya</taxon>
        <taxon>Ascomycota</taxon>
        <taxon>Pezizomycotina</taxon>
        <taxon>Sordariomycetes</taxon>
        <taxon>Xylariomycetidae</taxon>
        <taxon>Amphisphaeriales</taxon>
        <taxon>Apiosporaceae</taxon>
        <taxon>Apiospora</taxon>
    </lineage>
</organism>
<protein>
    <submittedName>
        <fullName evidence="6">Pentatricopeptide repeat domain-containing protein</fullName>
    </submittedName>
</protein>
<evidence type="ECO:0000256" key="2">
    <source>
        <dbReference type="ARBA" id="ARBA00022737"/>
    </source>
</evidence>
<dbReference type="EMBL" id="JAPCWZ010000003">
    <property type="protein sequence ID" value="KAK8874293.1"/>
    <property type="molecule type" value="Genomic_DNA"/>
</dbReference>
<reference evidence="6 7" key="1">
    <citation type="journal article" date="2024" name="IMA Fungus">
        <title>Apiospora arundinis, a panoply of carbohydrate-active enzymes and secondary metabolites.</title>
        <authorList>
            <person name="Sorensen T."/>
            <person name="Petersen C."/>
            <person name="Muurmann A.T."/>
            <person name="Christiansen J.V."/>
            <person name="Brundto M.L."/>
            <person name="Overgaard C.K."/>
            <person name="Boysen A.T."/>
            <person name="Wollenberg R.D."/>
            <person name="Larsen T.O."/>
            <person name="Sorensen J.L."/>
            <person name="Nielsen K.L."/>
            <person name="Sondergaard T.E."/>
        </authorList>
    </citation>
    <scope>NUCLEOTIDE SEQUENCE [LARGE SCALE GENOMIC DNA]</scope>
    <source>
        <strain evidence="6 7">AAU 773</strain>
    </source>
</reference>
<evidence type="ECO:0000256" key="1">
    <source>
        <dbReference type="ARBA" id="ARBA00006192"/>
    </source>
</evidence>
<dbReference type="Proteomes" id="UP001390339">
    <property type="component" value="Unassembled WGS sequence"/>
</dbReference>
<evidence type="ECO:0000256" key="5">
    <source>
        <dbReference type="SAM" id="MobiDB-lite"/>
    </source>
</evidence>